<proteinExistence type="inferred from homology"/>
<dbReference type="GO" id="GO:0016020">
    <property type="term" value="C:membrane"/>
    <property type="evidence" value="ECO:0007669"/>
    <property type="project" value="UniProtKB-SubCell"/>
</dbReference>
<dbReference type="PANTHER" id="PTHR23412:SF15">
    <property type="entry name" value="MESOTHELIN-LIKE PROTEIN"/>
    <property type="match status" value="1"/>
</dbReference>
<evidence type="ECO:0000256" key="5">
    <source>
        <dbReference type="ARBA" id="ARBA00023136"/>
    </source>
</evidence>
<keyword evidence="5" id="KW-0472">Membrane</keyword>
<keyword evidence="6" id="KW-0325">Glycoprotein</keyword>
<keyword evidence="3" id="KW-0732">Signal</keyword>
<dbReference type="AlphaFoldDB" id="A0A493T5W6"/>
<feature type="region of interest" description="Disordered" evidence="7">
    <location>
        <begin position="508"/>
        <end position="613"/>
    </location>
</feature>
<comment type="similarity">
    <text evidence="2">Belongs to the mesothelin family.</text>
</comment>
<dbReference type="InterPro" id="IPR026664">
    <property type="entry name" value="Stereocilin-rel"/>
</dbReference>
<evidence type="ECO:0000256" key="3">
    <source>
        <dbReference type="ARBA" id="ARBA00022729"/>
    </source>
</evidence>
<feature type="compositionally biased region" description="Basic residues" evidence="7">
    <location>
        <begin position="568"/>
        <end position="580"/>
    </location>
</feature>
<dbReference type="Proteomes" id="UP000016666">
    <property type="component" value="Chromosome 15"/>
</dbReference>
<keyword evidence="4" id="KW-0130">Cell adhesion</keyword>
<sequence>MGCVGLGMRPPAPLSTHCSEGRDALKQLSKKGQPLCPCFQPPPPHTADSCSPQCGRGARRDLQGVLFLGCPREPGAAAPGLSTAQGNPARGSGLCGEWGRAAGSVLGMVRVPRAGHGTSTTSLSQGASGSRLSLEQLGSLRALVCDMEPDTITASDPGILENLKLCSALMESQRGAVNAVLLGGGTPCPTWCSSSITAITCPFHRAFLGAVRSHDEISARCRGKMLTPELCSPPAGCTSTTVTPSTPFDNLITNYESPEQFYLCLSDLVLQNSLKRVLEQPLPMEYLQMVKKKLLEIYPAGIPEEQLRLLGPLSRQFSAQEIRQWQVNSSDTLYALLMDGTWNTEQLIARYLELGGKLTGPLLQRIGGSCLCSLSEEQIKGVTPEAIGAGELDISSCSQSKKDQLYRTAREAFAGQACTQAYYDQIQPYLGGAPVKDLKDLANAGITISMDTFLALNPKELQKLSVMDVKNLLGTEVEELKKAENQTAVLSWIKKQCQEELDRILGICLPPPPPPPPPHHRPPHFPQPHCHEQPPSYYAKHQPQDPHPKGCQPDPPYQHCPTRFHPPAQHHRGSRCHPHSPAHPGPQLHHPVPHPPVGHPKQDHHHPGCHPPRHHPCCHQPQRHLSQLRPPPRCHRQCPPQHWCHQPGCYPWHQHPAGAQ</sequence>
<keyword evidence="9" id="KW-1185">Reference proteome</keyword>
<dbReference type="Pfam" id="PF06060">
    <property type="entry name" value="Mesothelin"/>
    <property type="match status" value="1"/>
</dbReference>
<dbReference type="Ensembl" id="ENSAPLT00000024129.1">
    <property type="protein sequence ID" value="ENSAPLP00000021282.1"/>
    <property type="gene ID" value="ENSAPLG00000021911.1"/>
</dbReference>
<reference evidence="8" key="2">
    <citation type="submission" date="2025-08" db="UniProtKB">
        <authorList>
            <consortium name="Ensembl"/>
        </authorList>
    </citation>
    <scope>IDENTIFICATION</scope>
</reference>
<dbReference type="GeneTree" id="ENSGT00950000182957"/>
<evidence type="ECO:0000256" key="7">
    <source>
        <dbReference type="SAM" id="MobiDB-lite"/>
    </source>
</evidence>
<dbReference type="GO" id="GO:0009986">
    <property type="term" value="C:cell surface"/>
    <property type="evidence" value="ECO:0007669"/>
    <property type="project" value="TreeGrafter"/>
</dbReference>
<organism evidence="8 9">
    <name type="scientific">Anas platyrhynchos platyrhynchos</name>
    <name type="common">Northern mallard</name>
    <dbReference type="NCBI Taxonomy" id="8840"/>
    <lineage>
        <taxon>Eukaryota</taxon>
        <taxon>Metazoa</taxon>
        <taxon>Chordata</taxon>
        <taxon>Craniata</taxon>
        <taxon>Vertebrata</taxon>
        <taxon>Euteleostomi</taxon>
        <taxon>Archelosauria</taxon>
        <taxon>Archosauria</taxon>
        <taxon>Dinosauria</taxon>
        <taxon>Saurischia</taxon>
        <taxon>Theropoda</taxon>
        <taxon>Coelurosauria</taxon>
        <taxon>Aves</taxon>
        <taxon>Neognathae</taxon>
        <taxon>Galloanserae</taxon>
        <taxon>Anseriformes</taxon>
        <taxon>Anatidae</taxon>
        <taxon>Anatinae</taxon>
        <taxon>Anas</taxon>
    </lineage>
</organism>
<name>A0A493T5W6_ANAPP</name>
<reference evidence="8" key="3">
    <citation type="submission" date="2025-09" db="UniProtKB">
        <authorList>
            <consortium name="Ensembl"/>
        </authorList>
    </citation>
    <scope>IDENTIFICATION</scope>
</reference>
<feature type="compositionally biased region" description="Basic residues" evidence="7">
    <location>
        <begin position="602"/>
        <end position="613"/>
    </location>
</feature>
<dbReference type="InterPro" id="IPR010335">
    <property type="entry name" value="Mesothelin"/>
</dbReference>
<protein>
    <submittedName>
        <fullName evidence="8">Mesothelin like</fullName>
    </submittedName>
</protein>
<comment type="subcellular location">
    <subcellularLocation>
        <location evidence="1">Membrane</location>
    </subcellularLocation>
</comment>
<dbReference type="PANTHER" id="PTHR23412">
    <property type="entry name" value="STEREOCILIN RELATED"/>
    <property type="match status" value="1"/>
</dbReference>
<accession>A0A493T5W6</accession>
<evidence type="ECO:0000256" key="1">
    <source>
        <dbReference type="ARBA" id="ARBA00004370"/>
    </source>
</evidence>
<reference evidence="8 9" key="1">
    <citation type="submission" date="2017-10" db="EMBL/GenBank/DDBJ databases">
        <title>A new Pekin duck reference genome.</title>
        <authorList>
            <person name="Hou Z.-C."/>
            <person name="Zhou Z.-K."/>
            <person name="Zhu F."/>
            <person name="Hou S.-S."/>
        </authorList>
    </citation>
    <scope>NUCLEOTIDE SEQUENCE [LARGE SCALE GENOMIC DNA]</scope>
</reference>
<dbReference type="GO" id="GO:0007160">
    <property type="term" value="P:cell-matrix adhesion"/>
    <property type="evidence" value="ECO:0007669"/>
    <property type="project" value="TreeGrafter"/>
</dbReference>
<evidence type="ECO:0000256" key="2">
    <source>
        <dbReference type="ARBA" id="ARBA00011016"/>
    </source>
</evidence>
<evidence type="ECO:0000256" key="6">
    <source>
        <dbReference type="ARBA" id="ARBA00023180"/>
    </source>
</evidence>
<evidence type="ECO:0000256" key="4">
    <source>
        <dbReference type="ARBA" id="ARBA00022889"/>
    </source>
</evidence>
<evidence type="ECO:0000313" key="9">
    <source>
        <dbReference type="Proteomes" id="UP000016666"/>
    </source>
</evidence>
<evidence type="ECO:0000313" key="8">
    <source>
        <dbReference type="Ensembl" id="ENSAPLP00000021282.1"/>
    </source>
</evidence>